<proteinExistence type="predicted"/>
<accession>A0AA35LNL4</accession>
<evidence type="ECO:0000313" key="1">
    <source>
        <dbReference type="EMBL" id="CAI5799167.1"/>
    </source>
</evidence>
<gene>
    <name evidence="1" type="ORF">PODLI_1B039741</name>
</gene>
<reference evidence="1" key="1">
    <citation type="submission" date="2022-12" db="EMBL/GenBank/DDBJ databases">
        <authorList>
            <person name="Alioto T."/>
            <person name="Alioto T."/>
            <person name="Gomez Garrido J."/>
        </authorList>
    </citation>
    <scope>NUCLEOTIDE SEQUENCE</scope>
</reference>
<keyword evidence="2" id="KW-1185">Reference proteome</keyword>
<dbReference type="Proteomes" id="UP001178461">
    <property type="component" value="Chromosome 18"/>
</dbReference>
<organism evidence="1 2">
    <name type="scientific">Podarcis lilfordi</name>
    <name type="common">Lilford's wall lizard</name>
    <dbReference type="NCBI Taxonomy" id="74358"/>
    <lineage>
        <taxon>Eukaryota</taxon>
        <taxon>Metazoa</taxon>
        <taxon>Chordata</taxon>
        <taxon>Craniata</taxon>
        <taxon>Vertebrata</taxon>
        <taxon>Euteleostomi</taxon>
        <taxon>Lepidosauria</taxon>
        <taxon>Squamata</taxon>
        <taxon>Bifurcata</taxon>
        <taxon>Unidentata</taxon>
        <taxon>Episquamata</taxon>
        <taxon>Laterata</taxon>
        <taxon>Lacertibaenia</taxon>
        <taxon>Lacertidae</taxon>
        <taxon>Podarcis</taxon>
    </lineage>
</organism>
<sequence length="81" mass="9469">MKSNDLRSYRERALIHLFDCCRFILIERTCSSRRDLHEGNSGGLRGKAAIFAQEELKLELNKRKLLFQDETNTEIFGTFCN</sequence>
<dbReference type="AlphaFoldDB" id="A0AA35LNL4"/>
<dbReference type="EMBL" id="OX395144">
    <property type="protein sequence ID" value="CAI5799167.1"/>
    <property type="molecule type" value="Genomic_DNA"/>
</dbReference>
<name>A0AA35LNL4_9SAUR</name>
<evidence type="ECO:0000313" key="2">
    <source>
        <dbReference type="Proteomes" id="UP001178461"/>
    </source>
</evidence>
<protein>
    <submittedName>
        <fullName evidence="1">Uncharacterized protein</fullName>
    </submittedName>
</protein>